<keyword evidence="1" id="KW-1133">Transmembrane helix</keyword>
<dbReference type="GeneID" id="109584348"/>
<accession>A0AAN0JFP5</accession>
<name>A0AAN0JFP5_AMPQE</name>
<sequence length="334" mass="36172">MFQNQRQYLYLDMFFLCNGSVTKWIFGAEDQVNNQIALAEFQIWRQQSSSSYNRVTFSSITFNDVTMIGTNLYEFIPQIPLQFQEGDIFGVYIPSPGSSRLVFYEQKQSGPLNRFRAGGALSTITGSLDFNANNYPLVAAELSISTTTTSGSSMITETSTVTGVTTEASIIPSDTISGPVSTSKSIFVSSSSASMLASKSVFDTSSSRPLSPTTLSTASAIIIGVTVTTVCIVAIVTPLIIVACICVKRNSSAINKPSDDGNIQQGTTGSITTKVQDNMSSLKQDQEYRSISHVITTDNPAYGFNVIFTNNNPAYNVTNNSAEVEDNAEYVYIN</sequence>
<evidence type="ECO:0000313" key="2">
    <source>
        <dbReference type="EnsemblMetazoa" id="XP_019855612.1"/>
    </source>
</evidence>
<reference evidence="2" key="2">
    <citation type="submission" date="2024-06" db="UniProtKB">
        <authorList>
            <consortium name="EnsemblMetazoa"/>
        </authorList>
    </citation>
    <scope>IDENTIFICATION</scope>
</reference>
<keyword evidence="1" id="KW-0472">Membrane</keyword>
<dbReference type="Proteomes" id="UP000007879">
    <property type="component" value="Unassembled WGS sequence"/>
</dbReference>
<reference evidence="3" key="1">
    <citation type="journal article" date="2010" name="Nature">
        <title>The Amphimedon queenslandica genome and the evolution of animal complexity.</title>
        <authorList>
            <person name="Srivastava M."/>
            <person name="Simakov O."/>
            <person name="Chapman J."/>
            <person name="Fahey B."/>
            <person name="Gauthier M.E."/>
            <person name="Mitros T."/>
            <person name="Richards G.S."/>
            <person name="Conaco C."/>
            <person name="Dacre M."/>
            <person name="Hellsten U."/>
            <person name="Larroux C."/>
            <person name="Putnam N.H."/>
            <person name="Stanke M."/>
            <person name="Adamska M."/>
            <person name="Darling A."/>
            <person name="Degnan S.M."/>
            <person name="Oakley T.H."/>
            <person name="Plachetzki D.C."/>
            <person name="Zhai Y."/>
            <person name="Adamski M."/>
            <person name="Calcino A."/>
            <person name="Cummins S.F."/>
            <person name="Goodstein D.M."/>
            <person name="Harris C."/>
            <person name="Jackson D.J."/>
            <person name="Leys S.P."/>
            <person name="Shu S."/>
            <person name="Woodcroft B.J."/>
            <person name="Vervoort M."/>
            <person name="Kosik K.S."/>
            <person name="Manning G."/>
            <person name="Degnan B.M."/>
            <person name="Rokhsar D.S."/>
        </authorList>
    </citation>
    <scope>NUCLEOTIDE SEQUENCE [LARGE SCALE GENOMIC DNA]</scope>
</reference>
<dbReference type="AlphaFoldDB" id="A0AAN0JFP5"/>
<keyword evidence="1" id="KW-0812">Transmembrane</keyword>
<proteinExistence type="predicted"/>
<evidence type="ECO:0000313" key="3">
    <source>
        <dbReference type="Proteomes" id="UP000007879"/>
    </source>
</evidence>
<dbReference type="EnsemblMetazoa" id="XM_020000053.1">
    <property type="protein sequence ID" value="XP_019855612.1"/>
    <property type="gene ID" value="LOC109584348"/>
</dbReference>
<evidence type="ECO:0000256" key="1">
    <source>
        <dbReference type="SAM" id="Phobius"/>
    </source>
</evidence>
<protein>
    <submittedName>
        <fullName evidence="2">Uncharacterized protein</fullName>
    </submittedName>
</protein>
<keyword evidence="3" id="KW-1185">Reference proteome</keyword>
<dbReference type="KEGG" id="aqu:109584348"/>
<organism evidence="2 3">
    <name type="scientific">Amphimedon queenslandica</name>
    <name type="common">Sponge</name>
    <dbReference type="NCBI Taxonomy" id="400682"/>
    <lineage>
        <taxon>Eukaryota</taxon>
        <taxon>Metazoa</taxon>
        <taxon>Porifera</taxon>
        <taxon>Demospongiae</taxon>
        <taxon>Heteroscleromorpha</taxon>
        <taxon>Haplosclerida</taxon>
        <taxon>Niphatidae</taxon>
        <taxon>Amphimedon</taxon>
    </lineage>
</organism>
<feature type="transmembrane region" description="Helical" evidence="1">
    <location>
        <begin position="220"/>
        <end position="247"/>
    </location>
</feature>
<dbReference type="RefSeq" id="XP_019855612.1">
    <property type="nucleotide sequence ID" value="XM_020000053.1"/>
</dbReference>